<evidence type="ECO:0000313" key="2">
    <source>
        <dbReference type="Proteomes" id="UP001472677"/>
    </source>
</evidence>
<reference evidence="1 2" key="1">
    <citation type="journal article" date="2024" name="G3 (Bethesda)">
        <title>Genome assembly of Hibiscus sabdariffa L. provides insights into metabolisms of medicinal natural products.</title>
        <authorList>
            <person name="Kim T."/>
        </authorList>
    </citation>
    <scope>NUCLEOTIDE SEQUENCE [LARGE SCALE GENOMIC DNA]</scope>
    <source>
        <strain evidence="1">TK-2024</strain>
        <tissue evidence="1">Old leaves</tissue>
    </source>
</reference>
<organism evidence="1 2">
    <name type="scientific">Hibiscus sabdariffa</name>
    <name type="common">roselle</name>
    <dbReference type="NCBI Taxonomy" id="183260"/>
    <lineage>
        <taxon>Eukaryota</taxon>
        <taxon>Viridiplantae</taxon>
        <taxon>Streptophyta</taxon>
        <taxon>Embryophyta</taxon>
        <taxon>Tracheophyta</taxon>
        <taxon>Spermatophyta</taxon>
        <taxon>Magnoliopsida</taxon>
        <taxon>eudicotyledons</taxon>
        <taxon>Gunneridae</taxon>
        <taxon>Pentapetalae</taxon>
        <taxon>rosids</taxon>
        <taxon>malvids</taxon>
        <taxon>Malvales</taxon>
        <taxon>Malvaceae</taxon>
        <taxon>Malvoideae</taxon>
        <taxon>Hibiscus</taxon>
    </lineage>
</organism>
<accession>A0ABR2AZJ4</accession>
<dbReference type="Proteomes" id="UP001472677">
    <property type="component" value="Unassembled WGS sequence"/>
</dbReference>
<gene>
    <name evidence="1" type="ORF">V6N12_041629</name>
</gene>
<keyword evidence="2" id="KW-1185">Reference proteome</keyword>
<dbReference type="EMBL" id="JBBPBM010000231">
    <property type="protein sequence ID" value="KAK8499725.1"/>
    <property type="molecule type" value="Genomic_DNA"/>
</dbReference>
<protein>
    <submittedName>
        <fullName evidence="1">Uncharacterized protein</fullName>
    </submittedName>
</protein>
<sequence length="242" mass="26809">MVSPFPLGWFRERLLFGLGSNWAGWPLLRQNTSYQGLAFSSGGEIWVIGKGRAWCLLLEVRRPCICGRWMIHAGLAELSEIVGARTAMAGAQLLKVVCWCSCEAGLSFSGGCCCVGWASFWGCLRYGIRQIHLSHVVFSCPPYSELCKFVYRALDNCLAITYPTLNFAPVRMALISTMRSLSTVWLCDVGMVFPLTNVLHNFASDLRALRLLGRSRRLLMASTSAGTHRVLKYTLVFSPAGL</sequence>
<evidence type="ECO:0000313" key="1">
    <source>
        <dbReference type="EMBL" id="KAK8499725.1"/>
    </source>
</evidence>
<proteinExistence type="predicted"/>
<name>A0ABR2AZJ4_9ROSI</name>
<comment type="caution">
    <text evidence="1">The sequence shown here is derived from an EMBL/GenBank/DDBJ whole genome shotgun (WGS) entry which is preliminary data.</text>
</comment>